<sequence length="67" mass="7463">MALIKVVEIMANSGKSWEDAAQNAVKQAAKTIKNIKSIYVKEQTAVVNGENITEYRVNLKISFEVVH</sequence>
<organism evidence="1 2">
    <name type="scientific">Antarcticibacterium flavum</name>
    <dbReference type="NCBI Taxonomy" id="2058175"/>
    <lineage>
        <taxon>Bacteria</taxon>
        <taxon>Pseudomonadati</taxon>
        <taxon>Bacteroidota</taxon>
        <taxon>Flavobacteriia</taxon>
        <taxon>Flavobacteriales</taxon>
        <taxon>Flavobacteriaceae</taxon>
        <taxon>Antarcticibacterium</taxon>
    </lineage>
</organism>
<dbReference type="InterPro" id="IPR025543">
    <property type="entry name" value="Dodecin-like"/>
</dbReference>
<dbReference type="OrthoDB" id="1525133at2"/>
<accession>A0A5B7X490</accession>
<dbReference type="RefSeq" id="WP_139066701.1">
    <property type="nucleotide sequence ID" value="NZ_CP040812.1"/>
</dbReference>
<dbReference type="Proteomes" id="UP000309016">
    <property type="component" value="Chromosome"/>
</dbReference>
<evidence type="ECO:0000313" key="1">
    <source>
        <dbReference type="EMBL" id="QCY70139.1"/>
    </source>
</evidence>
<dbReference type="Gene3D" id="3.30.1660.10">
    <property type="entry name" value="Flavin-binding protein dodecin"/>
    <property type="match status" value="1"/>
</dbReference>
<keyword evidence="2" id="KW-1185">Reference proteome</keyword>
<name>A0A5B7X490_9FLAO</name>
<protein>
    <submittedName>
        <fullName evidence="1">Dodecin domain-containing protein</fullName>
    </submittedName>
</protein>
<gene>
    <name evidence="1" type="ORF">FHG64_12405</name>
</gene>
<dbReference type="AlphaFoldDB" id="A0A5B7X490"/>
<dbReference type="InterPro" id="IPR009923">
    <property type="entry name" value="Dodecin"/>
</dbReference>
<evidence type="ECO:0000313" key="2">
    <source>
        <dbReference type="Proteomes" id="UP000309016"/>
    </source>
</evidence>
<dbReference type="EMBL" id="CP040812">
    <property type="protein sequence ID" value="QCY70139.1"/>
    <property type="molecule type" value="Genomic_DNA"/>
</dbReference>
<proteinExistence type="predicted"/>
<dbReference type="PANTHER" id="PTHR39324">
    <property type="entry name" value="CALCIUM DODECIN"/>
    <property type="match status" value="1"/>
</dbReference>
<dbReference type="SUPFAM" id="SSF89807">
    <property type="entry name" value="Dodecin-like"/>
    <property type="match status" value="1"/>
</dbReference>
<reference evidence="1 2" key="1">
    <citation type="submission" date="2019-06" db="EMBL/GenBank/DDBJ databases">
        <title>Complete genome sequence of Antarcticibacterium flavum KCTC 52984T from an Antarctic marine sediment.</title>
        <authorList>
            <person name="Lee Y.M."/>
            <person name="Shin S.C."/>
        </authorList>
    </citation>
    <scope>NUCLEOTIDE SEQUENCE [LARGE SCALE GENOMIC DNA]</scope>
    <source>
        <strain evidence="1 2">KCTC 52984</strain>
    </source>
</reference>
<dbReference type="KEGG" id="afla:FHG64_12405"/>
<dbReference type="InterPro" id="IPR036694">
    <property type="entry name" value="Dodecin-like_sf"/>
</dbReference>
<dbReference type="Pfam" id="PF07311">
    <property type="entry name" value="Dodecin"/>
    <property type="match status" value="1"/>
</dbReference>
<dbReference type="PANTHER" id="PTHR39324:SF1">
    <property type="entry name" value="CALCIUM DODECIN"/>
    <property type="match status" value="1"/>
</dbReference>